<dbReference type="AlphaFoldDB" id="R0J5Z3"/>
<feature type="signal peptide" evidence="1">
    <location>
        <begin position="1"/>
        <end position="21"/>
    </location>
</feature>
<keyword evidence="3" id="KW-1185">Reference proteome</keyword>
<evidence type="ECO:0000313" key="3">
    <source>
        <dbReference type="Proteomes" id="UP000016935"/>
    </source>
</evidence>
<reference evidence="2 3" key="2">
    <citation type="journal article" date="2013" name="PLoS Genet.">
        <title>Comparative genome structure, secondary metabolite, and effector coding capacity across Cochliobolus pathogens.</title>
        <authorList>
            <person name="Condon B.J."/>
            <person name="Leng Y."/>
            <person name="Wu D."/>
            <person name="Bushley K.E."/>
            <person name="Ohm R.A."/>
            <person name="Otillar R."/>
            <person name="Martin J."/>
            <person name="Schackwitz W."/>
            <person name="Grimwood J."/>
            <person name="MohdZainudin N."/>
            <person name="Xue C."/>
            <person name="Wang R."/>
            <person name="Manning V.A."/>
            <person name="Dhillon B."/>
            <person name="Tu Z.J."/>
            <person name="Steffenson B.J."/>
            <person name="Salamov A."/>
            <person name="Sun H."/>
            <person name="Lowry S."/>
            <person name="LaButti K."/>
            <person name="Han J."/>
            <person name="Copeland A."/>
            <person name="Lindquist E."/>
            <person name="Barry K."/>
            <person name="Schmutz J."/>
            <person name="Baker S.E."/>
            <person name="Ciuffetti L.M."/>
            <person name="Grigoriev I.V."/>
            <person name="Zhong S."/>
            <person name="Turgeon B.G."/>
        </authorList>
    </citation>
    <scope>NUCLEOTIDE SEQUENCE [LARGE SCALE GENOMIC DNA]</scope>
    <source>
        <strain evidence="3">28A</strain>
    </source>
</reference>
<dbReference type="OrthoDB" id="3674944at2759"/>
<protein>
    <submittedName>
        <fullName evidence="2">Uncharacterized protein</fullName>
    </submittedName>
</protein>
<dbReference type="GeneID" id="19402148"/>
<organism evidence="2 3">
    <name type="scientific">Exserohilum turcicum (strain 28A)</name>
    <name type="common">Northern leaf blight fungus</name>
    <name type="synonym">Setosphaeria turcica</name>
    <dbReference type="NCBI Taxonomy" id="671987"/>
    <lineage>
        <taxon>Eukaryota</taxon>
        <taxon>Fungi</taxon>
        <taxon>Dikarya</taxon>
        <taxon>Ascomycota</taxon>
        <taxon>Pezizomycotina</taxon>
        <taxon>Dothideomycetes</taxon>
        <taxon>Pleosporomycetidae</taxon>
        <taxon>Pleosporales</taxon>
        <taxon>Pleosporineae</taxon>
        <taxon>Pleosporaceae</taxon>
        <taxon>Exserohilum</taxon>
    </lineage>
</organism>
<gene>
    <name evidence="2" type="ORF">SETTUDRAFT_18972</name>
</gene>
<evidence type="ECO:0000313" key="2">
    <source>
        <dbReference type="EMBL" id="EOA92330.1"/>
    </source>
</evidence>
<evidence type="ECO:0000256" key="1">
    <source>
        <dbReference type="SAM" id="SignalP"/>
    </source>
</evidence>
<name>R0J5Z3_EXST2</name>
<reference evidence="2 3" key="1">
    <citation type="journal article" date="2012" name="PLoS Pathog.">
        <title>Diverse lifestyles and strategies of plant pathogenesis encoded in the genomes of eighteen Dothideomycetes fungi.</title>
        <authorList>
            <person name="Ohm R.A."/>
            <person name="Feau N."/>
            <person name="Henrissat B."/>
            <person name="Schoch C.L."/>
            <person name="Horwitz B.A."/>
            <person name="Barry K.W."/>
            <person name="Condon B.J."/>
            <person name="Copeland A.C."/>
            <person name="Dhillon B."/>
            <person name="Glaser F."/>
            <person name="Hesse C.N."/>
            <person name="Kosti I."/>
            <person name="LaButti K."/>
            <person name="Lindquist E.A."/>
            <person name="Lucas S."/>
            <person name="Salamov A.A."/>
            <person name="Bradshaw R.E."/>
            <person name="Ciuffetti L."/>
            <person name="Hamelin R.C."/>
            <person name="Kema G.H.J."/>
            <person name="Lawrence C."/>
            <person name="Scott J.A."/>
            <person name="Spatafora J.W."/>
            <person name="Turgeon B.G."/>
            <person name="de Wit P.J.G.M."/>
            <person name="Zhong S."/>
            <person name="Goodwin S.B."/>
            <person name="Grigoriev I.V."/>
        </authorList>
    </citation>
    <scope>NUCLEOTIDE SEQUENCE [LARGE SCALE GENOMIC DNA]</scope>
    <source>
        <strain evidence="3">28A</strain>
    </source>
</reference>
<dbReference type="EMBL" id="KB908481">
    <property type="protein sequence ID" value="EOA92330.1"/>
    <property type="molecule type" value="Genomic_DNA"/>
</dbReference>
<dbReference type="Proteomes" id="UP000016935">
    <property type="component" value="Unassembled WGS sequence"/>
</dbReference>
<sequence>MQFSISTLALAMACIFNVGQAASIPVGAEIEARGLDKRDQYTHCACQFSSGSGIDGYTTTRVVGFNDYRWKLDIVETQRGDWGAHFTGYYAYARSGFVDGKAFYNECLQNGGGDSTCFGRQ</sequence>
<dbReference type="HOGENOM" id="CLU_1916721_0_0_1"/>
<accession>R0J5Z3</accession>
<dbReference type="RefSeq" id="XP_008020146.1">
    <property type="nucleotide sequence ID" value="XM_008021955.1"/>
</dbReference>
<proteinExistence type="predicted"/>
<feature type="chain" id="PRO_5004353383" evidence="1">
    <location>
        <begin position="22"/>
        <end position="121"/>
    </location>
</feature>
<keyword evidence="1" id="KW-0732">Signal</keyword>